<dbReference type="Proteomes" id="UP000051236">
    <property type="component" value="Unassembled WGS sequence"/>
</dbReference>
<sequence>MNYTATLQDNDGKVYAYGYQDTSINNSNKGTDGLVYILATDVKTTTAPSTDLTITVIRAGTLQVDSKNAAVKVYSDAATTQDSGAKLDTQYNIWDVTRTAKDKDGKTVAYDLGNSQWVKASDVSEVAASKVTVSPATKGQAVYSNFKGATIYSDADTTKANGTLNTSYDEWSTFQVAKDASGNIVAYDLGSNQWVKASDLSLIKTQGGTFDANAGTALYNRDGDVTGSIQSDGLYQIFAVTYINGKQSLKLGNDNQWIIASTGDYYPA</sequence>
<name>A0A0R1XXA0_9LACO</name>
<organism evidence="1 2">
    <name type="scientific">Agrilactobacillus composti DSM 18527 = JCM 14202</name>
    <dbReference type="NCBI Taxonomy" id="1423734"/>
    <lineage>
        <taxon>Bacteria</taxon>
        <taxon>Bacillati</taxon>
        <taxon>Bacillota</taxon>
        <taxon>Bacilli</taxon>
        <taxon>Lactobacillales</taxon>
        <taxon>Lactobacillaceae</taxon>
        <taxon>Agrilactobacillus</taxon>
    </lineage>
</organism>
<dbReference type="RefSeq" id="WP_156405571.1">
    <property type="nucleotide sequence ID" value="NZ_AZGA01000022.1"/>
</dbReference>
<dbReference type="EMBL" id="AZGA01000022">
    <property type="protein sequence ID" value="KRM34766.1"/>
    <property type="molecule type" value="Genomic_DNA"/>
</dbReference>
<dbReference type="PATRIC" id="fig|1423734.3.peg.2127"/>
<proteinExistence type="predicted"/>
<evidence type="ECO:0000313" key="1">
    <source>
        <dbReference type="EMBL" id="KRM34766.1"/>
    </source>
</evidence>
<accession>A0A0R1XXA0</accession>
<dbReference type="AlphaFoldDB" id="A0A0R1XXA0"/>
<gene>
    <name evidence="1" type="ORF">FC83_GL002105</name>
</gene>
<keyword evidence="2" id="KW-1185">Reference proteome</keyword>
<protein>
    <recommendedName>
        <fullName evidence="3">Surface layer protein A domain-containing protein</fullName>
    </recommendedName>
</protein>
<dbReference type="STRING" id="1423734.FC83_GL002105"/>
<comment type="caution">
    <text evidence="1">The sequence shown here is derived from an EMBL/GenBank/DDBJ whole genome shotgun (WGS) entry which is preliminary data.</text>
</comment>
<evidence type="ECO:0000313" key="2">
    <source>
        <dbReference type="Proteomes" id="UP000051236"/>
    </source>
</evidence>
<dbReference type="eggNOG" id="ENOG5030B33">
    <property type="taxonomic scope" value="Bacteria"/>
</dbReference>
<reference evidence="1 2" key="1">
    <citation type="journal article" date="2015" name="Genome Announc.">
        <title>Expanding the biotechnology potential of lactobacilli through comparative genomics of 213 strains and associated genera.</title>
        <authorList>
            <person name="Sun Z."/>
            <person name="Harris H.M."/>
            <person name="McCann A."/>
            <person name="Guo C."/>
            <person name="Argimon S."/>
            <person name="Zhang W."/>
            <person name="Yang X."/>
            <person name="Jeffery I.B."/>
            <person name="Cooney J.C."/>
            <person name="Kagawa T.F."/>
            <person name="Liu W."/>
            <person name="Song Y."/>
            <person name="Salvetti E."/>
            <person name="Wrobel A."/>
            <person name="Rasinkangas P."/>
            <person name="Parkhill J."/>
            <person name="Rea M.C."/>
            <person name="O'Sullivan O."/>
            <person name="Ritari J."/>
            <person name="Douillard F.P."/>
            <person name="Paul Ross R."/>
            <person name="Yang R."/>
            <person name="Briner A.E."/>
            <person name="Felis G.E."/>
            <person name="de Vos W.M."/>
            <person name="Barrangou R."/>
            <person name="Klaenhammer T.R."/>
            <person name="Caufield P.W."/>
            <person name="Cui Y."/>
            <person name="Zhang H."/>
            <person name="O'Toole P.W."/>
        </authorList>
    </citation>
    <scope>NUCLEOTIDE SEQUENCE [LARGE SCALE GENOMIC DNA]</scope>
    <source>
        <strain evidence="1 2">DSM 18527</strain>
    </source>
</reference>
<evidence type="ECO:0008006" key="3">
    <source>
        <dbReference type="Google" id="ProtNLM"/>
    </source>
</evidence>